<accession>A0A392QU75</accession>
<dbReference type="Proteomes" id="UP000265520">
    <property type="component" value="Unassembled WGS sequence"/>
</dbReference>
<evidence type="ECO:0000313" key="2">
    <source>
        <dbReference type="Proteomes" id="UP000265520"/>
    </source>
</evidence>
<name>A0A392QU75_9FABA</name>
<comment type="caution">
    <text evidence="1">The sequence shown here is derived from an EMBL/GenBank/DDBJ whole genome shotgun (WGS) entry which is preliminary data.</text>
</comment>
<keyword evidence="2" id="KW-1185">Reference proteome</keyword>
<reference evidence="1 2" key="1">
    <citation type="journal article" date="2018" name="Front. Plant Sci.">
        <title>Red Clover (Trifolium pratense) and Zigzag Clover (T. medium) - A Picture of Genomic Similarities and Differences.</title>
        <authorList>
            <person name="Dluhosova J."/>
            <person name="Istvanek J."/>
            <person name="Nedelnik J."/>
            <person name="Repkova J."/>
        </authorList>
    </citation>
    <scope>NUCLEOTIDE SEQUENCE [LARGE SCALE GENOMIC DNA]</scope>
    <source>
        <strain evidence="2">cv. 10/8</strain>
        <tissue evidence="1">Leaf</tissue>
    </source>
</reference>
<dbReference type="AlphaFoldDB" id="A0A392QU75"/>
<evidence type="ECO:0008006" key="3">
    <source>
        <dbReference type="Google" id="ProtNLM"/>
    </source>
</evidence>
<organism evidence="1 2">
    <name type="scientific">Trifolium medium</name>
    <dbReference type="NCBI Taxonomy" id="97028"/>
    <lineage>
        <taxon>Eukaryota</taxon>
        <taxon>Viridiplantae</taxon>
        <taxon>Streptophyta</taxon>
        <taxon>Embryophyta</taxon>
        <taxon>Tracheophyta</taxon>
        <taxon>Spermatophyta</taxon>
        <taxon>Magnoliopsida</taxon>
        <taxon>eudicotyledons</taxon>
        <taxon>Gunneridae</taxon>
        <taxon>Pentapetalae</taxon>
        <taxon>rosids</taxon>
        <taxon>fabids</taxon>
        <taxon>Fabales</taxon>
        <taxon>Fabaceae</taxon>
        <taxon>Papilionoideae</taxon>
        <taxon>50 kb inversion clade</taxon>
        <taxon>NPAAA clade</taxon>
        <taxon>Hologalegina</taxon>
        <taxon>IRL clade</taxon>
        <taxon>Trifolieae</taxon>
        <taxon>Trifolium</taxon>
    </lineage>
</organism>
<dbReference type="EMBL" id="LXQA010160186">
    <property type="protein sequence ID" value="MCI27569.1"/>
    <property type="molecule type" value="Genomic_DNA"/>
</dbReference>
<feature type="non-terminal residue" evidence="1">
    <location>
        <position position="172"/>
    </location>
</feature>
<sequence length="172" mass="20017">MAYVLKEKLKGLKATIKTWHRETYGALDDKIMKLIAEISVLDIKGELTGLSEDETGRRKHLFSEMWHLKRSKESSIVQRSRARWLKEGDSNSSFFHACVKSRRNRNAILALQTEQGWIESPVDVRRAVVSFFRNHFSSVEWQRPKLDGIPFPTLSLEENQLLTCPFQLEEIE</sequence>
<proteinExistence type="predicted"/>
<evidence type="ECO:0000313" key="1">
    <source>
        <dbReference type="EMBL" id="MCI27569.1"/>
    </source>
</evidence>
<protein>
    <recommendedName>
        <fullName evidence="3">RNA-directed DNA polymerase (Reverse transcriptase)</fullName>
    </recommendedName>
</protein>